<organism evidence="8 9">
    <name type="scientific">Syntrophotalea acetylenica</name>
    <name type="common">Pelobacter acetylenicus</name>
    <dbReference type="NCBI Taxonomy" id="29542"/>
    <lineage>
        <taxon>Bacteria</taxon>
        <taxon>Pseudomonadati</taxon>
        <taxon>Thermodesulfobacteriota</taxon>
        <taxon>Desulfuromonadia</taxon>
        <taxon>Desulfuromonadales</taxon>
        <taxon>Syntrophotaleaceae</taxon>
        <taxon>Syntrophotalea</taxon>
    </lineage>
</organism>
<evidence type="ECO:0000256" key="3">
    <source>
        <dbReference type="ARBA" id="ARBA00022692"/>
    </source>
</evidence>
<dbReference type="STRING" id="29542.A6070_02325"/>
<evidence type="ECO:0000256" key="2">
    <source>
        <dbReference type="ARBA" id="ARBA00007362"/>
    </source>
</evidence>
<dbReference type="Proteomes" id="UP000182264">
    <property type="component" value="Chromosome"/>
</dbReference>
<keyword evidence="5 6" id="KW-0472">Membrane</keyword>
<dbReference type="InterPro" id="IPR000620">
    <property type="entry name" value="EamA_dom"/>
</dbReference>
<evidence type="ECO:0000256" key="5">
    <source>
        <dbReference type="ARBA" id="ARBA00023136"/>
    </source>
</evidence>
<proteinExistence type="inferred from homology"/>
<gene>
    <name evidence="8" type="ORF">A7E75_08355</name>
</gene>
<evidence type="ECO:0000259" key="7">
    <source>
        <dbReference type="Pfam" id="PF00892"/>
    </source>
</evidence>
<evidence type="ECO:0000256" key="1">
    <source>
        <dbReference type="ARBA" id="ARBA00004141"/>
    </source>
</evidence>
<dbReference type="OrthoDB" id="5387502at2"/>
<feature type="transmembrane region" description="Helical" evidence="6">
    <location>
        <begin position="6"/>
        <end position="22"/>
    </location>
</feature>
<dbReference type="GO" id="GO:0016020">
    <property type="term" value="C:membrane"/>
    <property type="evidence" value="ECO:0007669"/>
    <property type="project" value="UniProtKB-SubCell"/>
</dbReference>
<feature type="transmembrane region" description="Helical" evidence="6">
    <location>
        <begin position="93"/>
        <end position="113"/>
    </location>
</feature>
<reference evidence="8 9" key="1">
    <citation type="journal article" date="2017" name="Genome Announc.">
        <title>Complete Genome Sequences of Two Acetylene-Fermenting Pelobacter acetylenicus Strains.</title>
        <authorList>
            <person name="Sutton J.M."/>
            <person name="Baesman S.M."/>
            <person name="Fierst J.L."/>
            <person name="Poret-Peterson A.T."/>
            <person name="Oremland R.S."/>
            <person name="Dunlap D.S."/>
            <person name="Akob D.M."/>
        </authorList>
    </citation>
    <scope>NUCLEOTIDE SEQUENCE [LARGE SCALE GENOMIC DNA]</scope>
    <source>
        <strain evidence="8 9">DSM 3247</strain>
    </source>
</reference>
<feature type="transmembrane region" description="Helical" evidence="6">
    <location>
        <begin position="271"/>
        <end position="287"/>
    </location>
</feature>
<dbReference type="KEGG" id="pace:A6070_02325"/>
<evidence type="ECO:0000256" key="4">
    <source>
        <dbReference type="ARBA" id="ARBA00022989"/>
    </source>
</evidence>
<dbReference type="AlphaFoldDB" id="A0A1L3GGN7"/>
<feature type="transmembrane region" description="Helical" evidence="6">
    <location>
        <begin position="183"/>
        <end position="200"/>
    </location>
</feature>
<dbReference type="InterPro" id="IPR050638">
    <property type="entry name" value="AA-Vitamin_Transporters"/>
</dbReference>
<dbReference type="InterPro" id="IPR037185">
    <property type="entry name" value="EmrE-like"/>
</dbReference>
<feature type="transmembrane region" description="Helical" evidence="6">
    <location>
        <begin position="156"/>
        <end position="177"/>
    </location>
</feature>
<dbReference type="PANTHER" id="PTHR32322:SF2">
    <property type="entry name" value="EAMA DOMAIN-CONTAINING PROTEIN"/>
    <property type="match status" value="1"/>
</dbReference>
<protein>
    <recommendedName>
        <fullName evidence="7">EamA domain-containing protein</fullName>
    </recommendedName>
</protein>
<comment type="subcellular location">
    <subcellularLocation>
        <location evidence="1">Membrane</location>
        <topology evidence="1">Multi-pass membrane protein</topology>
    </subcellularLocation>
</comment>
<feature type="transmembrane region" description="Helical" evidence="6">
    <location>
        <begin position="64"/>
        <end position="86"/>
    </location>
</feature>
<feature type="domain" description="EamA" evidence="7">
    <location>
        <begin position="4"/>
        <end position="135"/>
    </location>
</feature>
<keyword evidence="3 6" id="KW-0812">Transmembrane</keyword>
<feature type="transmembrane region" description="Helical" evidence="6">
    <location>
        <begin position="34"/>
        <end position="52"/>
    </location>
</feature>
<feature type="transmembrane region" description="Helical" evidence="6">
    <location>
        <begin position="212"/>
        <end position="237"/>
    </location>
</feature>
<sequence>MTPWFFKALLALVLIGLQRFFYKVAAERGCNTALTSLVFMATVAVVSWSQFLCGADRGDPRLSMVLWGLVNGVAFLASAALTIEALRRIPAVVGYSITRLSTVFATLFSVFFFQDRLWPRQWCGILLAIAVLLLFARRSAAGSPAEEVAGRYRCGVALALLAMVAGTVATVSSKFAALHADKWGFMAIAYSFSAAAAGLWRYRQWQNVSSAALKAPVIIGIIMGGLNLIGFYLFLWALETGPLAVIAPLVGLHFTIAVLLSAVLYRERLDFRGGLGILLAVAAVLLMKA</sequence>
<dbReference type="RefSeq" id="WP_072286874.1">
    <property type="nucleotide sequence ID" value="NZ_CP015455.1"/>
</dbReference>
<evidence type="ECO:0000256" key="6">
    <source>
        <dbReference type="SAM" id="Phobius"/>
    </source>
</evidence>
<name>A0A1L3GGN7_SYNAC</name>
<comment type="similarity">
    <text evidence="2">Belongs to the EamA transporter family.</text>
</comment>
<dbReference type="EMBL" id="CP015518">
    <property type="protein sequence ID" value="APG25025.1"/>
    <property type="molecule type" value="Genomic_DNA"/>
</dbReference>
<feature type="domain" description="EamA" evidence="7">
    <location>
        <begin position="155"/>
        <end position="287"/>
    </location>
</feature>
<evidence type="ECO:0000313" key="9">
    <source>
        <dbReference type="Proteomes" id="UP000182264"/>
    </source>
</evidence>
<feature type="transmembrane region" description="Helical" evidence="6">
    <location>
        <begin position="243"/>
        <end position="264"/>
    </location>
</feature>
<dbReference type="PANTHER" id="PTHR32322">
    <property type="entry name" value="INNER MEMBRANE TRANSPORTER"/>
    <property type="match status" value="1"/>
</dbReference>
<dbReference type="Pfam" id="PF00892">
    <property type="entry name" value="EamA"/>
    <property type="match status" value="2"/>
</dbReference>
<keyword evidence="4 6" id="KW-1133">Transmembrane helix</keyword>
<dbReference type="SUPFAM" id="SSF103481">
    <property type="entry name" value="Multidrug resistance efflux transporter EmrE"/>
    <property type="match status" value="2"/>
</dbReference>
<dbReference type="Gene3D" id="1.10.3730.20">
    <property type="match status" value="2"/>
</dbReference>
<accession>A0A1L3GGN7</accession>
<evidence type="ECO:0000313" key="8">
    <source>
        <dbReference type="EMBL" id="APG25025.1"/>
    </source>
</evidence>
<feature type="transmembrane region" description="Helical" evidence="6">
    <location>
        <begin position="119"/>
        <end position="136"/>
    </location>
</feature>
<keyword evidence="9" id="KW-1185">Reference proteome</keyword>